<reference evidence="2 3" key="1">
    <citation type="journal article" date="2008" name="Int. J. Syst. Evol. Microbiol.">
        <title>Tessaracoccus flavescens sp. nov., isolated from marine sediment.</title>
        <authorList>
            <person name="Lee D.W."/>
            <person name="Lee S.D."/>
        </authorList>
    </citation>
    <scope>NUCLEOTIDE SEQUENCE [LARGE SCALE GENOMIC DNA]</scope>
    <source>
        <strain evidence="2 3">SST-39T</strain>
    </source>
</reference>
<sequence length="386" mass="43212">MINAAIHNSDSTEWMSRLGVGIEADWKRLATEGAEYRRTVEGIEASLTTLVPRGWAVMAMQTDALERAVGLVREGRGSEADDLLSDQWEGEGAWRTKRVCNRVRVMGVPDPELRLLFEHRARLLWLAKGHHEAGRYDASIPLLQAQLEGIVMDVTSGKKFFTKGSAKADLVDPQRLVSIEAGLAALQATYGEDVRQTQAAGSLSRHGVAHGRELAYDTRVNSAKTWSVMDALVEWALPKAHELVDQRKAERQAENAGSDSVNGDGKRVDDREFFETREVLRLLSNSAMGHHRQRGHFRDDLVGGVYRERDFIKRGLPGSHGVHQAVRSDGAEVMYWRKTISGWVLGIALRWEDEAFFERYWAASVPPEGFTSDGWSLPWESPPDWA</sequence>
<organism evidence="2 3">
    <name type="scientific">Tessaracoccus flavescens</name>
    <dbReference type="NCBI Taxonomy" id="399497"/>
    <lineage>
        <taxon>Bacteria</taxon>
        <taxon>Bacillati</taxon>
        <taxon>Actinomycetota</taxon>
        <taxon>Actinomycetes</taxon>
        <taxon>Propionibacteriales</taxon>
        <taxon>Propionibacteriaceae</taxon>
        <taxon>Tessaracoccus</taxon>
    </lineage>
</organism>
<dbReference type="AlphaFoldDB" id="A0A1Q2CXF2"/>
<evidence type="ECO:0000313" key="2">
    <source>
        <dbReference type="EMBL" id="AQP50774.1"/>
    </source>
</evidence>
<evidence type="ECO:0000313" key="3">
    <source>
        <dbReference type="Proteomes" id="UP000188235"/>
    </source>
</evidence>
<dbReference type="OrthoDB" id="5096100at2"/>
<feature type="region of interest" description="Disordered" evidence="1">
    <location>
        <begin position="246"/>
        <end position="267"/>
    </location>
</feature>
<dbReference type="Proteomes" id="UP000188235">
    <property type="component" value="Chromosome"/>
</dbReference>
<protein>
    <submittedName>
        <fullName evidence="2">Uncharacterized protein</fullName>
    </submittedName>
</protein>
<name>A0A1Q2CXF2_9ACTN</name>
<proteinExistence type="predicted"/>
<dbReference type="KEGG" id="tfa:BW733_07960"/>
<evidence type="ECO:0000256" key="1">
    <source>
        <dbReference type="SAM" id="MobiDB-lite"/>
    </source>
</evidence>
<gene>
    <name evidence="2" type="ORF">BW733_07960</name>
</gene>
<keyword evidence="3" id="KW-1185">Reference proteome</keyword>
<dbReference type="RefSeq" id="WP_077349436.1">
    <property type="nucleotide sequence ID" value="NZ_CP019607.1"/>
</dbReference>
<dbReference type="EMBL" id="CP019607">
    <property type="protein sequence ID" value="AQP50774.1"/>
    <property type="molecule type" value="Genomic_DNA"/>
</dbReference>
<accession>A0A1Q2CXF2</accession>